<evidence type="ECO:0000313" key="3">
    <source>
        <dbReference type="Proteomes" id="UP000696573"/>
    </source>
</evidence>
<keyword evidence="3" id="KW-1185">Reference proteome</keyword>
<organism evidence="2 3">
    <name type="scientific">Clonostachys rhizophaga</name>
    <dbReference type="NCBI Taxonomy" id="160324"/>
    <lineage>
        <taxon>Eukaryota</taxon>
        <taxon>Fungi</taxon>
        <taxon>Dikarya</taxon>
        <taxon>Ascomycota</taxon>
        <taxon>Pezizomycotina</taxon>
        <taxon>Sordariomycetes</taxon>
        <taxon>Hypocreomycetidae</taxon>
        <taxon>Hypocreales</taxon>
        <taxon>Bionectriaceae</taxon>
        <taxon>Clonostachys</taxon>
    </lineage>
</organism>
<evidence type="ECO:0000256" key="1">
    <source>
        <dbReference type="SAM" id="Phobius"/>
    </source>
</evidence>
<keyword evidence="1" id="KW-0472">Membrane</keyword>
<gene>
    <name evidence="2" type="ORF">CRHIZ90672A_00018489</name>
</gene>
<keyword evidence="1" id="KW-0812">Transmembrane</keyword>
<comment type="caution">
    <text evidence="2">The sequence shown here is derived from an EMBL/GenBank/DDBJ whole genome shotgun (WGS) entry which is preliminary data.</text>
</comment>
<proteinExistence type="predicted"/>
<dbReference type="EMBL" id="CABFNQ020000500">
    <property type="protein sequence ID" value="CAH0017209.1"/>
    <property type="molecule type" value="Genomic_DNA"/>
</dbReference>
<evidence type="ECO:0000313" key="2">
    <source>
        <dbReference type="EMBL" id="CAH0017209.1"/>
    </source>
</evidence>
<accession>A0A9N9V550</accession>
<reference evidence="2" key="1">
    <citation type="submission" date="2021-10" db="EMBL/GenBank/DDBJ databases">
        <authorList>
            <person name="Piombo E."/>
        </authorList>
    </citation>
    <scope>NUCLEOTIDE SEQUENCE</scope>
</reference>
<keyword evidence="1" id="KW-1133">Transmembrane helix</keyword>
<sequence length="366" mass="41287">MASNNRKGLSVAPAAACICLLATITLAITTPLLVPYLELHKQGFVFLLYELPGLIINLTKPYIATIAINYASLVYLHHAKTVTHAESVDERVVAEEKKIILCMQRFMSAHPTRVEPFRRQIEETMTEAAANFEHGQPNTRGLGEALFSKVRKCKPEALIEASDKAIRNTVILFQFFYRLFSWVGCLITVGVIFAAFICQMVLERPMVNQDKAMRDTIKQLERAGHGATGSEAMVGFRRSLHALSEASTVLSRLRACRDSLYLFCFFLLFQCLGDDRHTALFAAYKYLSSIREAFEKLGSCRVQLRLIIANGSWTIARVALQAWWDLSSKDNGEEKQAHVHLAVHIASSQTQARYIYAEKERIHDWS</sequence>
<name>A0A9N9V550_9HYPO</name>
<dbReference type="Proteomes" id="UP000696573">
    <property type="component" value="Unassembled WGS sequence"/>
</dbReference>
<dbReference type="AlphaFoldDB" id="A0A9N9V550"/>
<feature type="transmembrane region" description="Helical" evidence="1">
    <location>
        <begin position="179"/>
        <end position="202"/>
    </location>
</feature>
<protein>
    <submittedName>
        <fullName evidence="2">Uncharacterized protein</fullName>
    </submittedName>
</protein>